<keyword evidence="5" id="KW-1185">Reference proteome</keyword>
<organism evidence="4 5">
    <name type="scientific">Alsobacter ponti</name>
    <dbReference type="NCBI Taxonomy" id="2962936"/>
    <lineage>
        <taxon>Bacteria</taxon>
        <taxon>Pseudomonadati</taxon>
        <taxon>Pseudomonadota</taxon>
        <taxon>Alphaproteobacteria</taxon>
        <taxon>Hyphomicrobiales</taxon>
        <taxon>Alsobacteraceae</taxon>
        <taxon>Alsobacter</taxon>
    </lineage>
</organism>
<proteinExistence type="predicted"/>
<evidence type="ECO:0000313" key="5">
    <source>
        <dbReference type="Proteomes" id="UP001205890"/>
    </source>
</evidence>
<evidence type="ECO:0000256" key="2">
    <source>
        <dbReference type="SAM" id="SignalP"/>
    </source>
</evidence>
<dbReference type="InterPro" id="IPR038507">
    <property type="entry name" value="YcnI-like_sf"/>
</dbReference>
<dbReference type="CDD" id="cd08545">
    <property type="entry name" value="YcnI_like"/>
    <property type="match status" value="1"/>
</dbReference>
<dbReference type="RefSeq" id="WP_254738264.1">
    <property type="nucleotide sequence ID" value="NZ_JANCLU010000002.1"/>
</dbReference>
<feature type="signal peptide" evidence="2">
    <location>
        <begin position="1"/>
        <end position="24"/>
    </location>
</feature>
<feature type="region of interest" description="Disordered" evidence="1">
    <location>
        <begin position="156"/>
        <end position="178"/>
    </location>
</feature>
<dbReference type="InterPro" id="IPR012533">
    <property type="entry name" value="YcnI-copper_dom"/>
</dbReference>
<keyword evidence="2" id="KW-0732">Signal</keyword>
<evidence type="ECO:0000256" key="1">
    <source>
        <dbReference type="SAM" id="MobiDB-lite"/>
    </source>
</evidence>
<evidence type="ECO:0000259" key="3">
    <source>
        <dbReference type="Pfam" id="PF07987"/>
    </source>
</evidence>
<sequence>MSTTALRSLACVIALGSTATGAMAHATLESGEATIGSAYKGVVRIGHGCDGAATLKVRVRIPDGLVGVKPMPKPGWTLETVKGPYATPYTNHGATGTEGVREISWTGKLLDENYDEFVFRGTVADSLKPGAKLYVPIVQECEGGKADRWIEIPAEGKSSHDLKSPAPAVKLLPAQSKD</sequence>
<feature type="domain" description="YncI copper-binding" evidence="3">
    <location>
        <begin position="25"/>
        <end position="171"/>
    </location>
</feature>
<gene>
    <name evidence="4" type="ORF">NK718_02370</name>
</gene>
<evidence type="ECO:0000313" key="4">
    <source>
        <dbReference type="EMBL" id="MCP8937348.1"/>
    </source>
</evidence>
<dbReference type="EMBL" id="JANCLU010000002">
    <property type="protein sequence ID" value="MCP8937348.1"/>
    <property type="molecule type" value="Genomic_DNA"/>
</dbReference>
<feature type="chain" id="PRO_5046820696" evidence="2">
    <location>
        <begin position="25"/>
        <end position="178"/>
    </location>
</feature>
<protein>
    <submittedName>
        <fullName evidence="4">YcnI family protein</fullName>
    </submittedName>
</protein>
<dbReference type="Pfam" id="PF07987">
    <property type="entry name" value="DUF1775"/>
    <property type="match status" value="1"/>
</dbReference>
<dbReference type="Proteomes" id="UP001205890">
    <property type="component" value="Unassembled WGS sequence"/>
</dbReference>
<accession>A0ABT1L8J4</accession>
<comment type="caution">
    <text evidence="4">The sequence shown here is derived from an EMBL/GenBank/DDBJ whole genome shotgun (WGS) entry which is preliminary data.</text>
</comment>
<dbReference type="Gene3D" id="2.60.40.2230">
    <property type="entry name" value="Uncharacterised protein YcnI-like PF07987, DUF1775"/>
    <property type="match status" value="1"/>
</dbReference>
<reference evidence="4 5" key="1">
    <citation type="submission" date="2022-07" db="EMBL/GenBank/DDBJ databases">
        <authorList>
            <person name="Li W.-J."/>
            <person name="Deng Q.-Q."/>
        </authorList>
    </citation>
    <scope>NUCLEOTIDE SEQUENCE [LARGE SCALE GENOMIC DNA]</scope>
    <source>
        <strain evidence="4 5">SYSU M60028</strain>
    </source>
</reference>
<name>A0ABT1L8J4_9HYPH</name>